<feature type="transmembrane region" description="Helical" evidence="5">
    <location>
        <begin position="186"/>
        <end position="209"/>
    </location>
</feature>
<proteinExistence type="predicted"/>
<dbReference type="EMBL" id="CAJFCJ010000025">
    <property type="protein sequence ID" value="CAD5125294.1"/>
    <property type="molecule type" value="Genomic_DNA"/>
</dbReference>
<comment type="subcellular location">
    <subcellularLocation>
        <location evidence="1">Membrane</location>
    </subcellularLocation>
</comment>
<name>A0A7I8WAY2_9ANNE</name>
<keyword evidence="2 5" id="KW-0812">Transmembrane</keyword>
<evidence type="ECO:0000256" key="1">
    <source>
        <dbReference type="ARBA" id="ARBA00004370"/>
    </source>
</evidence>
<evidence type="ECO:0000256" key="5">
    <source>
        <dbReference type="SAM" id="Phobius"/>
    </source>
</evidence>
<dbReference type="SUPFAM" id="SSF81321">
    <property type="entry name" value="Family A G protein-coupled receptor-like"/>
    <property type="match status" value="1"/>
</dbReference>
<feature type="transmembrane region" description="Helical" evidence="5">
    <location>
        <begin position="281"/>
        <end position="300"/>
    </location>
</feature>
<reference evidence="6 7" key="1">
    <citation type="submission" date="2020-08" db="EMBL/GenBank/DDBJ databases">
        <authorList>
            <person name="Hejnol A."/>
        </authorList>
    </citation>
    <scope>NUCLEOTIDE SEQUENCE [LARGE SCALE GENOMIC DNA]</scope>
</reference>
<evidence type="ECO:0000313" key="7">
    <source>
        <dbReference type="Proteomes" id="UP000549394"/>
    </source>
</evidence>
<feature type="transmembrane region" description="Helical" evidence="5">
    <location>
        <begin position="68"/>
        <end position="89"/>
    </location>
</feature>
<dbReference type="AlphaFoldDB" id="A0A7I8WAY2"/>
<feature type="transmembrane region" description="Helical" evidence="5">
    <location>
        <begin position="248"/>
        <end position="269"/>
    </location>
</feature>
<keyword evidence="4 5" id="KW-0472">Membrane</keyword>
<dbReference type="PRINTS" id="PR00237">
    <property type="entry name" value="GPCRRHODOPSN"/>
</dbReference>
<keyword evidence="3 5" id="KW-1133">Transmembrane helix</keyword>
<evidence type="ECO:0000313" key="6">
    <source>
        <dbReference type="EMBL" id="CAD5125294.1"/>
    </source>
</evidence>
<dbReference type="GO" id="GO:0016020">
    <property type="term" value="C:membrane"/>
    <property type="evidence" value="ECO:0007669"/>
    <property type="project" value="UniProtKB-SubCell"/>
</dbReference>
<dbReference type="Proteomes" id="UP000549394">
    <property type="component" value="Unassembled WGS sequence"/>
</dbReference>
<feature type="transmembrane region" description="Helical" evidence="5">
    <location>
        <begin position="118"/>
        <end position="142"/>
    </location>
</feature>
<protein>
    <submittedName>
        <fullName evidence="6">DgyrCDS13539</fullName>
    </submittedName>
</protein>
<evidence type="ECO:0000256" key="4">
    <source>
        <dbReference type="ARBA" id="ARBA00023136"/>
    </source>
</evidence>
<sequence length="318" mass="36386">MNGNLTQLLRLKYLIVPTDLFKVFKKNEEIALTVVNPITGIISILGNILMLIFLLVNWKKTYRNPTKVFLIIFNAINIICGILLIWFTAVMKTIKVNVKIALPSFATSIELTDNLATYFGTSLFVLTITSMLLAVMSFDQLLICLNKRDLKFKIINYILVLIIFLLCLMIGLRIRSSCPTRMCYKAIALLLLFFSGEILQLIMNVITLLKLQSNTNKVINVQPISKADSIETGKDMEEDDKEIQSDNLYMTIFILSTSIITFVITIPTWLANFKVIESTSLLIYSSVYMNSIWSPILFLVMNRKFRQFINTPFKRTSE</sequence>
<keyword evidence="7" id="KW-1185">Reference proteome</keyword>
<organism evidence="6 7">
    <name type="scientific">Dimorphilus gyrociliatus</name>
    <dbReference type="NCBI Taxonomy" id="2664684"/>
    <lineage>
        <taxon>Eukaryota</taxon>
        <taxon>Metazoa</taxon>
        <taxon>Spiralia</taxon>
        <taxon>Lophotrochozoa</taxon>
        <taxon>Annelida</taxon>
        <taxon>Polychaeta</taxon>
        <taxon>Polychaeta incertae sedis</taxon>
        <taxon>Dinophilidae</taxon>
        <taxon>Dimorphilus</taxon>
    </lineage>
</organism>
<gene>
    <name evidence="6" type="ORF">DGYR_LOCUS12689</name>
</gene>
<dbReference type="InterPro" id="IPR000276">
    <property type="entry name" value="GPCR_Rhodpsn"/>
</dbReference>
<accession>A0A7I8WAY2</accession>
<evidence type="ECO:0000256" key="2">
    <source>
        <dbReference type="ARBA" id="ARBA00022692"/>
    </source>
</evidence>
<feature type="transmembrane region" description="Helical" evidence="5">
    <location>
        <begin position="154"/>
        <end position="174"/>
    </location>
</feature>
<feature type="transmembrane region" description="Helical" evidence="5">
    <location>
        <begin position="30"/>
        <end position="56"/>
    </location>
</feature>
<dbReference type="Gene3D" id="1.20.1070.10">
    <property type="entry name" value="Rhodopsin 7-helix transmembrane proteins"/>
    <property type="match status" value="1"/>
</dbReference>
<comment type="caution">
    <text evidence="6">The sequence shown here is derived from an EMBL/GenBank/DDBJ whole genome shotgun (WGS) entry which is preliminary data.</text>
</comment>
<evidence type="ECO:0000256" key="3">
    <source>
        <dbReference type="ARBA" id="ARBA00022989"/>
    </source>
</evidence>
<dbReference type="GO" id="GO:0004930">
    <property type="term" value="F:G protein-coupled receptor activity"/>
    <property type="evidence" value="ECO:0007669"/>
    <property type="project" value="InterPro"/>
</dbReference>